<gene>
    <name evidence="4" type="ORF">CVT26_015040</name>
</gene>
<reference evidence="4 5" key="1">
    <citation type="journal article" date="2018" name="Evol. Lett.">
        <title>Horizontal gene cluster transfer increased hallucinogenic mushroom diversity.</title>
        <authorList>
            <person name="Reynolds H.T."/>
            <person name="Vijayakumar V."/>
            <person name="Gluck-Thaler E."/>
            <person name="Korotkin H.B."/>
            <person name="Matheny P.B."/>
            <person name="Slot J.C."/>
        </authorList>
    </citation>
    <scope>NUCLEOTIDE SEQUENCE [LARGE SCALE GENOMIC DNA]</scope>
    <source>
        <strain evidence="4 5">SRW20</strain>
    </source>
</reference>
<evidence type="ECO:0000256" key="3">
    <source>
        <dbReference type="ARBA" id="ARBA00023242"/>
    </source>
</evidence>
<dbReference type="GO" id="GO:0003682">
    <property type="term" value="F:chromatin binding"/>
    <property type="evidence" value="ECO:0007669"/>
    <property type="project" value="TreeGrafter"/>
</dbReference>
<dbReference type="InterPro" id="IPR007133">
    <property type="entry name" value="RNA_pol_II-assoc_Paf1"/>
</dbReference>
<dbReference type="GO" id="GO:0000993">
    <property type="term" value="F:RNA polymerase II complex binding"/>
    <property type="evidence" value="ECO:0007669"/>
    <property type="project" value="TreeGrafter"/>
</dbReference>
<comment type="caution">
    <text evidence="4">The sequence shown here is derived from an EMBL/GenBank/DDBJ whole genome shotgun (WGS) entry which is preliminary data.</text>
</comment>
<comment type="subcellular location">
    <subcellularLocation>
        <location evidence="1">Nucleus</location>
    </subcellularLocation>
</comment>
<keyword evidence="5" id="KW-1185">Reference proteome</keyword>
<dbReference type="OrthoDB" id="10260285at2759"/>
<evidence type="ECO:0000313" key="5">
    <source>
        <dbReference type="Proteomes" id="UP000284706"/>
    </source>
</evidence>
<evidence type="ECO:0000256" key="1">
    <source>
        <dbReference type="ARBA" id="ARBA00004123"/>
    </source>
</evidence>
<dbReference type="Proteomes" id="UP000284706">
    <property type="component" value="Unassembled WGS sequence"/>
</dbReference>
<dbReference type="EMBL" id="NHYE01005416">
    <property type="protein sequence ID" value="PPQ73237.1"/>
    <property type="molecule type" value="Genomic_DNA"/>
</dbReference>
<sequence>MSSKKSSKLDLLVRVRYSNPLPAPPCPPKLLNIPTNPMRYARPEFLNAIANEMPLPMIVDAECGMPLDLGKWECLWEENGDDSTLNPDPSNLPRLDPKDAFLLADPSSSISNGQASLGSNAAHSTPIVHVPWLRKTEYISRESTQRTSTSEVKQAVSAPIDVSREAQLRDIEASFAACNEGFSLETIQHPNKPNVTAVESYPVLPDADIWANQYDLFRFSERPGDRPVDVEDPRLDCAILRPMKTEHDSFLAFYLTEDDESALSFKETRFALPPYEVAENQQETTFRFVRDYETVKVEQEVPNEFLLVIYDGDSEFDLDRDHKLPHREKGAYYKNIERKMHLKKKRVNAYDQYEDKWEIIRVLHAPMSKEEEDEREEALAEVADPMFSLMRADADAEGEVDDTAVHAVNGDIEIIGEA</sequence>
<protein>
    <recommendedName>
        <fullName evidence="6">RNA polymerase II-associated</fullName>
    </recommendedName>
</protein>
<keyword evidence="3" id="KW-0539">Nucleus</keyword>
<dbReference type="PANTHER" id="PTHR23188:SF12">
    <property type="entry name" value="RNA POLYMERASE II-ASSOCIATED FACTOR 1 HOMOLOG"/>
    <property type="match status" value="1"/>
</dbReference>
<evidence type="ECO:0000256" key="2">
    <source>
        <dbReference type="ARBA" id="ARBA00007560"/>
    </source>
</evidence>
<dbReference type="FunCoup" id="A0A409W413">
    <property type="interactions" value="523"/>
</dbReference>
<dbReference type="PANTHER" id="PTHR23188">
    <property type="entry name" value="RNA POLYMERASE II-ASSOCIATED FACTOR 1 HOMOLOG"/>
    <property type="match status" value="1"/>
</dbReference>
<comment type="similarity">
    <text evidence="2">Belongs to the PAF1 family.</text>
</comment>
<dbReference type="STRING" id="231916.A0A409W413"/>
<dbReference type="Pfam" id="PF03985">
    <property type="entry name" value="Paf1"/>
    <property type="match status" value="1"/>
</dbReference>
<dbReference type="GO" id="GO:0016593">
    <property type="term" value="C:Cdc73/Paf1 complex"/>
    <property type="evidence" value="ECO:0007669"/>
    <property type="project" value="InterPro"/>
</dbReference>
<evidence type="ECO:0008006" key="6">
    <source>
        <dbReference type="Google" id="ProtNLM"/>
    </source>
</evidence>
<dbReference type="InParanoid" id="A0A409W413"/>
<organism evidence="4 5">
    <name type="scientific">Gymnopilus dilepis</name>
    <dbReference type="NCBI Taxonomy" id="231916"/>
    <lineage>
        <taxon>Eukaryota</taxon>
        <taxon>Fungi</taxon>
        <taxon>Dikarya</taxon>
        <taxon>Basidiomycota</taxon>
        <taxon>Agaricomycotina</taxon>
        <taxon>Agaricomycetes</taxon>
        <taxon>Agaricomycetidae</taxon>
        <taxon>Agaricales</taxon>
        <taxon>Agaricineae</taxon>
        <taxon>Hymenogastraceae</taxon>
        <taxon>Gymnopilus</taxon>
    </lineage>
</organism>
<dbReference type="GO" id="GO:0006368">
    <property type="term" value="P:transcription elongation by RNA polymerase II"/>
    <property type="evidence" value="ECO:0007669"/>
    <property type="project" value="InterPro"/>
</dbReference>
<name>A0A409W413_9AGAR</name>
<evidence type="ECO:0000313" key="4">
    <source>
        <dbReference type="EMBL" id="PPQ73237.1"/>
    </source>
</evidence>
<dbReference type="AlphaFoldDB" id="A0A409W413"/>
<accession>A0A409W413</accession>
<proteinExistence type="inferred from homology"/>